<reference evidence="2" key="1">
    <citation type="submission" date="2020-03" db="EMBL/GenBank/DDBJ databases">
        <title>A high-quality chromosome-level genome assembly of a woody plant with both climbing and erect habits, Rhamnella rubrinervis.</title>
        <authorList>
            <person name="Lu Z."/>
            <person name="Yang Y."/>
            <person name="Zhu X."/>
            <person name="Sun Y."/>
        </authorList>
    </citation>
    <scope>NUCLEOTIDE SEQUENCE</scope>
    <source>
        <strain evidence="2">BYM</strain>
        <tissue evidence="2">Leaf</tissue>
    </source>
</reference>
<feature type="compositionally biased region" description="Low complexity" evidence="1">
    <location>
        <begin position="40"/>
        <end position="51"/>
    </location>
</feature>
<gene>
    <name evidence="2" type="ORF">FNV43_RR08529</name>
</gene>
<feature type="compositionally biased region" description="Basic and acidic residues" evidence="1">
    <location>
        <begin position="14"/>
        <end position="25"/>
    </location>
</feature>
<protein>
    <submittedName>
        <fullName evidence="2">Uncharacterized protein</fullName>
    </submittedName>
</protein>
<keyword evidence="3" id="KW-1185">Reference proteome</keyword>
<comment type="caution">
    <text evidence="2">The sequence shown here is derived from an EMBL/GenBank/DDBJ whole genome shotgun (WGS) entry which is preliminary data.</text>
</comment>
<feature type="region of interest" description="Disordered" evidence="1">
    <location>
        <begin position="1"/>
        <end position="59"/>
    </location>
</feature>
<dbReference type="AlphaFoldDB" id="A0A8K0H9I3"/>
<evidence type="ECO:0000313" key="3">
    <source>
        <dbReference type="Proteomes" id="UP000796880"/>
    </source>
</evidence>
<proteinExistence type="predicted"/>
<name>A0A8K0H9I3_9ROSA</name>
<sequence>MLKALGRLLQQNPDHWDSRTQDDRPIQPNDWSYGDDRRPSFGGSKSTWSSSRNPPRGSERLSLGSLVVLLDRRPILFSSKAWKFTQVVVSAFSFSMGFWFPCIAQAVYDPRN</sequence>
<evidence type="ECO:0000256" key="1">
    <source>
        <dbReference type="SAM" id="MobiDB-lite"/>
    </source>
</evidence>
<organism evidence="2 3">
    <name type="scientific">Rhamnella rubrinervis</name>
    <dbReference type="NCBI Taxonomy" id="2594499"/>
    <lineage>
        <taxon>Eukaryota</taxon>
        <taxon>Viridiplantae</taxon>
        <taxon>Streptophyta</taxon>
        <taxon>Embryophyta</taxon>
        <taxon>Tracheophyta</taxon>
        <taxon>Spermatophyta</taxon>
        <taxon>Magnoliopsida</taxon>
        <taxon>eudicotyledons</taxon>
        <taxon>Gunneridae</taxon>
        <taxon>Pentapetalae</taxon>
        <taxon>rosids</taxon>
        <taxon>fabids</taxon>
        <taxon>Rosales</taxon>
        <taxon>Rhamnaceae</taxon>
        <taxon>rhamnoid group</taxon>
        <taxon>Rhamneae</taxon>
        <taxon>Rhamnella</taxon>
    </lineage>
</organism>
<dbReference type="Proteomes" id="UP000796880">
    <property type="component" value="Unassembled WGS sequence"/>
</dbReference>
<accession>A0A8K0H9I3</accession>
<dbReference type="EMBL" id="VOIH02000004">
    <property type="protein sequence ID" value="KAF3447823.1"/>
    <property type="molecule type" value="Genomic_DNA"/>
</dbReference>
<evidence type="ECO:0000313" key="2">
    <source>
        <dbReference type="EMBL" id="KAF3447823.1"/>
    </source>
</evidence>